<reference evidence="5" key="1">
    <citation type="submission" date="2012-11" db="EMBL/GenBank/DDBJ databases">
        <authorList>
            <person name="Lucero-Rivera Y.E."/>
            <person name="Tovar-Ramirez D."/>
        </authorList>
    </citation>
    <scope>NUCLEOTIDE SEQUENCE [LARGE SCALE GENOMIC DNA]</scope>
    <source>
        <strain evidence="5">Araruama</strain>
    </source>
</reference>
<dbReference type="InterPro" id="IPR013320">
    <property type="entry name" value="ConA-like_dom_sf"/>
</dbReference>
<feature type="domain" description="LamG-like jellyroll fold" evidence="3">
    <location>
        <begin position="301"/>
        <end position="434"/>
    </location>
</feature>
<keyword evidence="2" id="KW-1015">Disulfide bond</keyword>
<evidence type="ECO:0000313" key="4">
    <source>
        <dbReference type="EMBL" id="ETR71414.1"/>
    </source>
</evidence>
<dbReference type="InterPro" id="IPR013783">
    <property type="entry name" value="Ig-like_fold"/>
</dbReference>
<dbReference type="Gene3D" id="2.60.120.200">
    <property type="match status" value="8"/>
</dbReference>
<dbReference type="SMART" id="SM00560">
    <property type="entry name" value="LamGL"/>
    <property type="match status" value="3"/>
</dbReference>
<evidence type="ECO:0000256" key="1">
    <source>
        <dbReference type="ARBA" id="ARBA00022729"/>
    </source>
</evidence>
<dbReference type="Proteomes" id="UP000189670">
    <property type="component" value="Unassembled WGS sequence"/>
</dbReference>
<gene>
    <name evidence="4" type="ORF">OMM_08141</name>
</gene>
<feature type="domain" description="LamG-like jellyroll fold" evidence="3">
    <location>
        <begin position="963"/>
        <end position="1093"/>
    </location>
</feature>
<dbReference type="Gene3D" id="2.60.40.10">
    <property type="entry name" value="Immunoglobulins"/>
    <property type="match status" value="1"/>
</dbReference>
<name>A0A1V1P9G1_9BACT</name>
<evidence type="ECO:0000256" key="2">
    <source>
        <dbReference type="ARBA" id="ARBA00023157"/>
    </source>
</evidence>
<dbReference type="SUPFAM" id="SSF49899">
    <property type="entry name" value="Concanavalin A-like lectins/glucanases"/>
    <property type="match status" value="9"/>
</dbReference>
<dbReference type="Pfam" id="PF13385">
    <property type="entry name" value="Laminin_G_3"/>
    <property type="match status" value="8"/>
</dbReference>
<accession>A0A1V1P9G1</accession>
<protein>
    <recommendedName>
        <fullName evidence="3">LamG-like jellyroll fold domain-containing protein</fullName>
    </recommendedName>
</protein>
<sequence length="3199" mass="350343">MTFTFTPESNIYTRVTISCSISRDGRLTETVAFPVILSPPGSGNALDFDGSDDYIDLPDDTYFNGDFTVETWVYYRSYQNWDRIIDFGNGESSNNIVIAPSNGSQYLVFQIYNGATATEVISPEKIPLNQWVHIAATSTSNVAKLYINGRLVVTNNSMNQALNVTRTNAYIAKSNWSADPYSNMILDEFRIWNVGRTQSEIRQSMCQKLSGNETGLVLYFNFDNTSGSTVHDLSGNDRHGTLINMQNDDWITSTAPLGDISVYDYNEEYTYSLPGGGRALNFDHFDDYVNLGNRSELILGNVFTIEAWIYPTPSDSNYYGIIGNQTDINTTETRSPSLWVNSYSNIHFDSYATDNSRCFMDSTMVTSNQWNHIAVVYDGTTLNVYANGNAEYTSTACSGYNLKDIPINYIGKVNDLFQGNIDEVRLWTVARTASQIQNNMNAKLLGNETGLVAYYRFDSTSGTTLYDSTANNFDGTLVNMDSGSDWVVSGVQLNDANTYAVSLTVNNRATITAQGYTGTFDSIHLYSIKEAPNVTTPPYDWSSIDTTHYFGVFTAGDTETYSLSYNYTDHPDITEENSFILAYRSNNADASWKDFTTTLNAATNQITKTNISTDTASEFILGLNYMPSISTSVDQSTNEDECKSFTLTVTDTETADCSFSVSSTSSNESLVSSSSITYTCSSGIYTFSLTPIANQYGVSVIGITITDAGGLYSSTSFSLTVVSMNDTPVMGTIERQSIEKNTAIHSLNLTATDVETAVCSMTLTYSTSDTSFIPMENISYTCGAGGYYLSFTPITDQTGLTTISLTLTDVGGLTATQSFIIEVSDPPILSTISDQNSTANTISFTVVDAQGGDIRFTAISSDQTILPYTGINLCGSNSNVITQTFTANISQNLSLTFSPYADQHDRITITVVATEFSGLTTSTSFSVIVSPPGPGNRLLFGGTDDYVSFGSISGSHPLGLVNTSFTISFWLYPYLTGDTYQRIIDKGVNGLTHYALYLHSDGLYRTKINGSVDITVNQAVEAEVWHHFTLTSDANVYTCYINGSQVNITHNPYQSPTNASGYMSLGRSYDIADRALKGSLDEFSIWNRVLSQEEIRQNMCQKLTGSENGLLAYYRFDHSSGTLLRDLAGNGYDGTLKNMEETDWGASSIPLGDSSVYDYMGTIPGDFSVSLSHANGDAFTAVGDGGSYSGIHMYLVNESPNVATSPSSFQSMDTSHYFGVFPIGSSTTYSITYYYGNNTYTNEDDVILAFRENNADTDWDSLLTILDTQTKKISCPYISIYEGYPASEFIFGTEANNLMTDDVVAYYPFNTNANDETGNGNNGDIFGARLVQDRNGLSDGAYQLDGSDDWIRLQDFYVPETFSVSMWLDIQNTTDNQCFVGKTNTSESNFLFMGLFNGGKYHLGIRGTTNSYGASTPGYQFITFVIEKIDASNSLVTFYVDQSIKWQQIINDTMGTIDGNKWSLGQDWDSGPTKTDFFKGILDEVIFYNRALNANEVRHLYNLQPTLSAIDSPTYVSDTVTLTITTEESTQITVIARSSDQTIIPDNQINLGGSGSNQLLVNTNASTPTAVTLTMTKTDNMYGRVIITCSVIGTSGLTETRNFPIIISPPGSGMALDFDGTNDYVDLGSINGSDPLALTSGVMTFSFWVKPALTGNATQRIIDKATAGYGQDGYGISILTTGKLQFYTNDATRLVTLEGTVKANIWQHIAITSDGTTCTCFINGYTVPVTYPNSYGPPPATTTNARIGDAANLDPREFTGLLDEFSIWSRSLTQNEIRQNMCQRLTGTENGLLAYYRFDRTAGTVLSDLSGNGYHGTLTNMSDSDWITSGAALGDVSIYDYSGSTASDFMVNLSHADGDSFTVTGDGGTYTGIHLYLVNESPNITENTTGYITDNHYWGVFPVGTDPTYELLYHYEGNTSIALEDELDLLNRFNNSDPSWAISQSSTKNITDNTFTQTGISAISGISQTEYSLLSIIKNYAPVISEVSPLNTFSGTTSFTCTDAKGGQITLTVQSSDETILPYTRINLAGTGTNTQAYSIAANAIQSITLTFTPVSYAHKRITLTIISSDEQGLTSLTQFAIINSPPGSGNALDFDGNNQYIDLGQVSGSDPLGFVNSAFTFSFWIKPDISGNDYQRIIDKSATGLDHYTLYLHTDGLMRFKVDGSVVFSLNNPLESGIWQHFTITSDASIYTCYVNGILADISANTYASPTNAQGYMSIANSYNKASTFYNGQLDEICIWNISLSQDQIRQYMCQKLTGNEDGLLAYYRFDHEAGTTFTDVSGNNYHGTLTNMSDSNWLTSGAAIGDVSVFDYDGINASDFRVNISHANGDSFTATGDGGTYSSIHLYLVNEAPNVTTQPNSFQTMDTTHYFGVFTVGNSPTYSITYHYASNTYATENEVQLAFRENNADTDWYSLLTILNTTKKTLNCPNISMSGGYSASEFIFGTEPINLTTDDLIAWYPFNGNFNDVSGNGYHGDLESSESNPRCVSDHNGVSDSAYILDGANDWIRLQDFNVPETFTVSSWLYFNDTGSSQCFIGKYNSTGDTNIFLLGYYNDVVTLYLRNIEYGFGTLSNGYHFIHTVVEKMDSSNSRITIYIDQTILWQTVMNDTIGDPSGFRWTVGQDWDASSTKSDFFKGKFDDVTFYNRAISPSEIRYLYHSAPVFSNIESPSSPSDTITLTITTAEATQLTIISRSSDQTILSDNQINLEGTGSNQIVVNTTASTPMNITLTMTPENNRYGRVLITCAIINATGLTETTLFPVIVSPPGSGMALDFPGTNEYISLGLIDNSDPIALVNSEFTFSLWIKPDLTGDSYQRIIDKTTSSASQYALLVHTDGLLELKVNGISKAKMINPVEAGVWQHFAITSDGSSYTCYLNGIQASITSSSYESPADQDGYISIGKSYRYADRIFNGQLDDVQIWNKRLTQDEIRQHMCQKISGNESGLLAYYPFDQNFGTTLNDISGNGYHGTFTNMSESSWLTSGAAIGDVSVYDYSGVNANDFSVNLSYANSDSFTATGDDGTFQGLHLYLVNEAPNVMTKPGSFAQMDTSHYYGVFPVGENVTYSITYNYTNNDFTDQNLDQLAFRANNADMDWSPLMTVRNTDLKTISCQNISYTEGYLAGEFIYGTEVFNLSTSDVIAHYPFNGNILDESGNGNDGDLLNGGMSITSDRNGNANSAYQLDGSDDFITLTEFNIPE</sequence>
<comment type="caution">
    <text evidence="4">The sequence shown here is derived from an EMBL/GenBank/DDBJ whole genome shotgun (WGS) entry which is preliminary data.</text>
</comment>
<dbReference type="PANTHER" id="PTHR42535">
    <property type="entry name" value="OOKINETE PROTEIN, PUTATIVE-RELATED"/>
    <property type="match status" value="1"/>
</dbReference>
<dbReference type="EMBL" id="ATBP01000271">
    <property type="protein sequence ID" value="ETR71414.1"/>
    <property type="molecule type" value="Genomic_DNA"/>
</dbReference>
<organism evidence="4 5">
    <name type="scientific">Candidatus Magnetoglobus multicellularis str. Araruama</name>
    <dbReference type="NCBI Taxonomy" id="890399"/>
    <lineage>
        <taxon>Bacteria</taxon>
        <taxon>Pseudomonadati</taxon>
        <taxon>Thermodesulfobacteriota</taxon>
        <taxon>Desulfobacteria</taxon>
        <taxon>Desulfobacterales</taxon>
        <taxon>Desulfobacteraceae</taxon>
        <taxon>Candidatus Magnetoglobus</taxon>
    </lineage>
</organism>
<evidence type="ECO:0000313" key="5">
    <source>
        <dbReference type="Proteomes" id="UP000189670"/>
    </source>
</evidence>
<feature type="non-terminal residue" evidence="4">
    <location>
        <position position="3199"/>
    </location>
</feature>
<dbReference type="InterPro" id="IPR006558">
    <property type="entry name" value="LamG-like"/>
</dbReference>
<feature type="domain" description="LamG-like jellyroll fold" evidence="3">
    <location>
        <begin position="65"/>
        <end position="199"/>
    </location>
</feature>
<proteinExistence type="predicted"/>
<keyword evidence="1" id="KW-0732">Signal</keyword>
<dbReference type="PANTHER" id="PTHR42535:SF2">
    <property type="entry name" value="CHROMOSOME UNDETERMINED SCAFFOLD_146, WHOLE GENOME SHOTGUN SEQUENCE"/>
    <property type="match status" value="1"/>
</dbReference>
<evidence type="ECO:0000259" key="3">
    <source>
        <dbReference type="SMART" id="SM00560"/>
    </source>
</evidence>